<dbReference type="FunFam" id="3.90.190.10:FF:000041">
    <property type="entry name" value="phosphatidylinositol phosphatase PTPRQ isoform X1"/>
    <property type="match status" value="1"/>
</dbReference>
<keyword evidence="7" id="KW-0221">Differentiation</keyword>
<dbReference type="FunFam" id="2.60.40.10:FF:001645">
    <property type="entry name" value="Protein tyrosine phosphatase, receptor type Q"/>
    <property type="match status" value="1"/>
</dbReference>
<dbReference type="SMART" id="SM00034">
    <property type="entry name" value="CLECT"/>
    <property type="match status" value="2"/>
</dbReference>
<dbReference type="SMART" id="SM00404">
    <property type="entry name" value="PTPc_motif"/>
    <property type="match status" value="1"/>
</dbReference>
<dbReference type="PROSITE" id="PS50853">
    <property type="entry name" value="FN3"/>
    <property type="match status" value="22"/>
</dbReference>
<dbReference type="InterPro" id="IPR036638">
    <property type="entry name" value="HLH_DNA-bd_sf"/>
</dbReference>
<dbReference type="Gene3D" id="4.10.280.10">
    <property type="entry name" value="Helix-loop-helix DNA-binding domain"/>
    <property type="match status" value="2"/>
</dbReference>
<dbReference type="SMART" id="SM00520">
    <property type="entry name" value="BASIC"/>
    <property type="match status" value="2"/>
</dbReference>
<dbReference type="SUPFAM" id="SSF52799">
    <property type="entry name" value="(Phosphotyrosine protein) phosphatases II"/>
    <property type="match status" value="1"/>
</dbReference>
<keyword evidence="14 15" id="KW-0539">Nucleus</keyword>
<gene>
    <name evidence="22" type="ORF">PECUL_23A055127</name>
</gene>
<dbReference type="EMBL" id="OW240914">
    <property type="protein sequence ID" value="CAH2277631.1"/>
    <property type="molecule type" value="Genomic_DNA"/>
</dbReference>
<dbReference type="SUPFAM" id="SSF47459">
    <property type="entry name" value="HLH, helix-loop-helix DNA-binding domain"/>
    <property type="match status" value="2"/>
</dbReference>
<dbReference type="Gene3D" id="3.90.190.10">
    <property type="entry name" value="Protein tyrosine phosphatase superfamily"/>
    <property type="match status" value="1"/>
</dbReference>
<dbReference type="InterPro" id="IPR029021">
    <property type="entry name" value="Prot-tyrosine_phosphatase-like"/>
</dbReference>
<dbReference type="InterPro" id="IPR003961">
    <property type="entry name" value="FN3_dom"/>
</dbReference>
<dbReference type="FunFam" id="4.10.280.10:FF:000005">
    <property type="entry name" value="Myogenic factor"/>
    <property type="match status" value="2"/>
</dbReference>
<dbReference type="InterPro" id="IPR016186">
    <property type="entry name" value="C-type_lectin-like/link_sf"/>
</dbReference>
<evidence type="ECO:0000259" key="17">
    <source>
        <dbReference type="PROSITE" id="PS50041"/>
    </source>
</evidence>
<dbReference type="GO" id="GO:0007517">
    <property type="term" value="P:muscle organ development"/>
    <property type="evidence" value="ECO:0007669"/>
    <property type="project" value="UniProtKB-KW"/>
</dbReference>
<evidence type="ECO:0000256" key="3">
    <source>
        <dbReference type="ARBA" id="ARBA00022473"/>
    </source>
</evidence>
<feature type="domain" description="Fibronectin type-III" evidence="20">
    <location>
        <begin position="597"/>
        <end position="691"/>
    </location>
</feature>
<feature type="domain" description="Fibronectin type-III" evidence="20">
    <location>
        <begin position="2129"/>
        <end position="2218"/>
    </location>
</feature>
<dbReference type="PROSITE" id="PS50056">
    <property type="entry name" value="TYR_PHOSPHATASE_2"/>
    <property type="match status" value="1"/>
</dbReference>
<dbReference type="SUPFAM" id="SSF56436">
    <property type="entry name" value="C-type lectin-like"/>
    <property type="match status" value="2"/>
</dbReference>
<evidence type="ECO:0000259" key="18">
    <source>
        <dbReference type="PROSITE" id="PS50055"/>
    </source>
</evidence>
<evidence type="ECO:0000256" key="8">
    <source>
        <dbReference type="ARBA" id="ARBA00022801"/>
    </source>
</evidence>
<evidence type="ECO:0000256" key="14">
    <source>
        <dbReference type="ARBA" id="ARBA00023242"/>
    </source>
</evidence>
<dbReference type="CDD" id="cd00037">
    <property type="entry name" value="CLECT"/>
    <property type="match status" value="1"/>
</dbReference>
<feature type="domain" description="Fibronectin type-III" evidence="20">
    <location>
        <begin position="692"/>
        <end position="788"/>
    </location>
</feature>
<dbReference type="GO" id="GO:0005634">
    <property type="term" value="C:nucleus"/>
    <property type="evidence" value="ECO:0007669"/>
    <property type="project" value="UniProtKB-SubCell"/>
</dbReference>
<evidence type="ECO:0000256" key="15">
    <source>
        <dbReference type="RuleBase" id="RU003428"/>
    </source>
</evidence>
<feature type="compositionally biased region" description="Polar residues" evidence="16">
    <location>
        <begin position="4215"/>
        <end position="4226"/>
    </location>
</feature>
<keyword evidence="5" id="KW-0812">Transmembrane</keyword>
<evidence type="ECO:0000256" key="7">
    <source>
        <dbReference type="ARBA" id="ARBA00022782"/>
    </source>
</evidence>
<evidence type="ECO:0000256" key="4">
    <source>
        <dbReference type="ARBA" id="ARBA00022541"/>
    </source>
</evidence>
<dbReference type="PROSITE" id="PS50888">
    <property type="entry name" value="BHLH"/>
    <property type="match status" value="2"/>
</dbReference>
<dbReference type="SMART" id="SM00194">
    <property type="entry name" value="PTPc"/>
    <property type="match status" value="1"/>
</dbReference>
<dbReference type="GO" id="GO:0046983">
    <property type="term" value="F:protein dimerization activity"/>
    <property type="evidence" value="ECO:0007669"/>
    <property type="project" value="InterPro"/>
</dbReference>
<dbReference type="FunFam" id="2.60.40.10:FF:000937">
    <property type="entry name" value="phosphatidylinositol phosphatase PTPRQ isoform X1"/>
    <property type="match status" value="1"/>
</dbReference>
<feature type="domain" description="Fibronectin type-III" evidence="20">
    <location>
        <begin position="1145"/>
        <end position="1232"/>
    </location>
</feature>
<evidence type="ECO:0000259" key="20">
    <source>
        <dbReference type="PROSITE" id="PS50853"/>
    </source>
</evidence>
<protein>
    <recommendedName>
        <fullName evidence="15">Myogenic factor</fullName>
    </recommendedName>
</protein>
<dbReference type="InterPro" id="IPR000387">
    <property type="entry name" value="Tyr_Pase_dom"/>
</dbReference>
<name>A0AAD1RSS8_PELCU</name>
<feature type="domain" description="BHLH" evidence="21">
    <location>
        <begin position="3848"/>
        <end position="3899"/>
    </location>
</feature>
<feature type="domain" description="Fibronectin type-III" evidence="20">
    <location>
        <begin position="2798"/>
        <end position="2887"/>
    </location>
</feature>
<keyword evidence="8" id="KW-0378">Hydrolase</keyword>
<dbReference type="Proteomes" id="UP001295444">
    <property type="component" value="Chromosome 03"/>
</dbReference>
<dbReference type="PROSITE" id="PS50055">
    <property type="entry name" value="TYR_PHOSPHATASE_PTP"/>
    <property type="match status" value="1"/>
</dbReference>
<dbReference type="PROSITE" id="PS50041">
    <property type="entry name" value="C_TYPE_LECTIN_2"/>
    <property type="match status" value="2"/>
</dbReference>
<evidence type="ECO:0000313" key="22">
    <source>
        <dbReference type="EMBL" id="CAH2277631.1"/>
    </source>
</evidence>
<comment type="subunit">
    <text evidence="15">Efficient DNA binding requires dimerization with another bHLH protein.</text>
</comment>
<evidence type="ECO:0000256" key="13">
    <source>
        <dbReference type="ARBA" id="ARBA00023180"/>
    </source>
</evidence>
<evidence type="ECO:0000259" key="19">
    <source>
        <dbReference type="PROSITE" id="PS50056"/>
    </source>
</evidence>
<feature type="compositionally biased region" description="Basic and acidic residues" evidence="16">
    <location>
        <begin position="3785"/>
        <end position="3800"/>
    </location>
</feature>
<feature type="compositionally biased region" description="Low complexity" evidence="16">
    <location>
        <begin position="4227"/>
        <end position="4237"/>
    </location>
</feature>
<feature type="domain" description="Fibronectin type-III" evidence="20">
    <location>
        <begin position="2609"/>
        <end position="2702"/>
    </location>
</feature>
<evidence type="ECO:0000256" key="11">
    <source>
        <dbReference type="ARBA" id="ARBA00023125"/>
    </source>
</evidence>
<dbReference type="InterPro" id="IPR002546">
    <property type="entry name" value="MyoD_N"/>
</dbReference>
<dbReference type="InterPro" id="IPR016130">
    <property type="entry name" value="Tyr_Pase_AS"/>
</dbReference>
<dbReference type="PROSITE" id="PS00383">
    <property type="entry name" value="TYR_PHOSPHATASE_1"/>
    <property type="match status" value="1"/>
</dbReference>
<keyword evidence="10" id="KW-1133">Transmembrane helix</keyword>
<dbReference type="SUPFAM" id="SSF49265">
    <property type="entry name" value="Fibronectin type III"/>
    <property type="match status" value="15"/>
</dbReference>
<feature type="domain" description="Fibronectin type-III" evidence="20">
    <location>
        <begin position="2318"/>
        <end position="2408"/>
    </location>
</feature>
<evidence type="ECO:0000313" key="23">
    <source>
        <dbReference type="Proteomes" id="UP001295444"/>
    </source>
</evidence>
<feature type="domain" description="Fibronectin type-III" evidence="20">
    <location>
        <begin position="1672"/>
        <end position="1763"/>
    </location>
</feature>
<evidence type="ECO:0000256" key="12">
    <source>
        <dbReference type="ARBA" id="ARBA00023136"/>
    </source>
</evidence>
<dbReference type="InterPro" id="IPR013783">
    <property type="entry name" value="Ig-like_fold"/>
</dbReference>
<dbReference type="CDD" id="cd18937">
    <property type="entry name" value="bHLH_TS_Myf5"/>
    <property type="match status" value="1"/>
</dbReference>
<dbReference type="Pfam" id="PF00041">
    <property type="entry name" value="fn3"/>
    <property type="match status" value="18"/>
</dbReference>
<dbReference type="FunFam" id="2.60.40.10:FF:002575">
    <property type="entry name" value="Protein tyrosine phosphatase, receptor type Q"/>
    <property type="match status" value="1"/>
</dbReference>
<feature type="domain" description="Fibronectin type-III" evidence="20">
    <location>
        <begin position="2035"/>
        <end position="2124"/>
    </location>
</feature>
<feature type="domain" description="Fibronectin type-III" evidence="20">
    <location>
        <begin position="2891"/>
        <end position="2996"/>
    </location>
</feature>
<dbReference type="Pfam" id="PF00059">
    <property type="entry name" value="Lectin_C"/>
    <property type="match status" value="2"/>
</dbReference>
<feature type="domain" description="BHLH" evidence="21">
    <location>
        <begin position="4080"/>
        <end position="4131"/>
    </location>
</feature>
<feature type="domain" description="Tyrosine specific protein phosphatases" evidence="19">
    <location>
        <begin position="3629"/>
        <end position="3700"/>
    </location>
</feature>
<dbReference type="FunFam" id="2.60.40.10:FF:001217">
    <property type="entry name" value="phosphatidylinositol phosphatase PTPRQ isoform X2"/>
    <property type="match status" value="1"/>
</dbReference>
<dbReference type="GO" id="GO:0004725">
    <property type="term" value="F:protein tyrosine phosphatase activity"/>
    <property type="evidence" value="ECO:0007669"/>
    <property type="project" value="InterPro"/>
</dbReference>
<dbReference type="SMART" id="SM00353">
    <property type="entry name" value="HLH"/>
    <property type="match status" value="2"/>
</dbReference>
<proteinExistence type="predicted"/>
<evidence type="ECO:0000256" key="1">
    <source>
        <dbReference type="ARBA" id="ARBA00004123"/>
    </source>
</evidence>
<keyword evidence="6" id="KW-0732">Signal</keyword>
<dbReference type="PRINTS" id="PR00700">
    <property type="entry name" value="PRTYPHPHTASE"/>
</dbReference>
<dbReference type="InterPro" id="IPR022032">
    <property type="entry name" value="Myf5"/>
</dbReference>
<dbReference type="GO" id="GO:0003677">
    <property type="term" value="F:DNA binding"/>
    <property type="evidence" value="ECO:0007669"/>
    <property type="project" value="UniProtKB-KW"/>
</dbReference>
<feature type="domain" description="Fibronectin type-III" evidence="20">
    <location>
        <begin position="2507"/>
        <end position="2607"/>
    </location>
</feature>
<feature type="domain" description="Fibronectin type-III" evidence="20">
    <location>
        <begin position="3103"/>
        <end position="3204"/>
    </location>
</feature>
<feature type="domain" description="Fibronectin type-III" evidence="20">
    <location>
        <begin position="1523"/>
        <end position="1619"/>
    </location>
</feature>
<feature type="domain" description="Fibronectin type-III" evidence="20">
    <location>
        <begin position="1331"/>
        <end position="1423"/>
    </location>
</feature>
<feature type="domain" description="Fibronectin type-III" evidence="20">
    <location>
        <begin position="2704"/>
        <end position="2797"/>
    </location>
</feature>
<feature type="domain" description="Fibronectin type-III" evidence="20">
    <location>
        <begin position="2413"/>
        <end position="2502"/>
    </location>
</feature>
<feature type="domain" description="Tyrosine-protein phosphatase" evidence="18">
    <location>
        <begin position="3453"/>
        <end position="3709"/>
    </location>
</feature>
<dbReference type="InterPro" id="IPR011598">
    <property type="entry name" value="bHLH_dom"/>
</dbReference>
<keyword evidence="4" id="KW-0517">Myogenesis</keyword>
<evidence type="ECO:0000256" key="2">
    <source>
        <dbReference type="ARBA" id="ARBA00004167"/>
    </source>
</evidence>
<feature type="domain" description="Fibronectin type-III" evidence="20">
    <location>
        <begin position="1932"/>
        <end position="2030"/>
    </location>
</feature>
<evidence type="ECO:0000256" key="5">
    <source>
        <dbReference type="ARBA" id="ARBA00022692"/>
    </source>
</evidence>
<dbReference type="Pfam" id="PF12232">
    <property type="entry name" value="Myf5"/>
    <property type="match status" value="1"/>
</dbReference>
<feature type="domain" description="C-type lectin" evidence="17">
    <location>
        <begin position="211"/>
        <end position="305"/>
    </location>
</feature>
<reference evidence="22" key="1">
    <citation type="submission" date="2022-03" db="EMBL/GenBank/DDBJ databases">
        <authorList>
            <person name="Alioto T."/>
            <person name="Alioto T."/>
            <person name="Gomez Garrido J."/>
        </authorList>
    </citation>
    <scope>NUCLEOTIDE SEQUENCE</scope>
</reference>
<keyword evidence="13" id="KW-0325">Glycoprotein</keyword>
<dbReference type="GO" id="GO:0030154">
    <property type="term" value="P:cell differentiation"/>
    <property type="evidence" value="ECO:0007669"/>
    <property type="project" value="UniProtKB-KW"/>
</dbReference>
<feature type="domain" description="Fibronectin type-III" evidence="20">
    <location>
        <begin position="3001"/>
        <end position="3098"/>
    </location>
</feature>
<feature type="domain" description="Fibronectin type-III" evidence="20">
    <location>
        <begin position="2223"/>
        <end position="2313"/>
    </location>
</feature>
<feature type="domain" description="Fibronectin type-III" evidence="20">
    <location>
        <begin position="966"/>
        <end position="1059"/>
    </location>
</feature>
<accession>A0AAD1RSS8</accession>
<organism evidence="22 23">
    <name type="scientific">Pelobates cultripes</name>
    <name type="common">Western spadefoot toad</name>
    <dbReference type="NCBI Taxonomy" id="61616"/>
    <lineage>
        <taxon>Eukaryota</taxon>
        <taxon>Metazoa</taxon>
        <taxon>Chordata</taxon>
        <taxon>Craniata</taxon>
        <taxon>Vertebrata</taxon>
        <taxon>Euteleostomi</taxon>
        <taxon>Amphibia</taxon>
        <taxon>Batrachia</taxon>
        <taxon>Anura</taxon>
        <taxon>Pelobatoidea</taxon>
        <taxon>Pelobatidae</taxon>
        <taxon>Pelobates</taxon>
    </lineage>
</organism>
<evidence type="ECO:0000256" key="6">
    <source>
        <dbReference type="ARBA" id="ARBA00022729"/>
    </source>
</evidence>
<feature type="domain" description="Fibronectin type-III" evidence="20">
    <location>
        <begin position="1828"/>
        <end position="1929"/>
    </location>
</feature>
<dbReference type="GO" id="GO:0016020">
    <property type="term" value="C:membrane"/>
    <property type="evidence" value="ECO:0007669"/>
    <property type="project" value="UniProtKB-SubCell"/>
</dbReference>
<feature type="domain" description="Fibronectin type-III" evidence="20">
    <location>
        <begin position="1424"/>
        <end position="1519"/>
    </location>
</feature>
<evidence type="ECO:0000256" key="10">
    <source>
        <dbReference type="ARBA" id="ARBA00022989"/>
    </source>
</evidence>
<keyword evidence="11 15" id="KW-0238">DNA-binding</keyword>
<evidence type="ECO:0000256" key="16">
    <source>
        <dbReference type="SAM" id="MobiDB-lite"/>
    </source>
</evidence>
<feature type="domain" description="C-type lectin" evidence="17">
    <location>
        <begin position="461"/>
        <end position="585"/>
    </location>
</feature>
<keyword evidence="23" id="KW-1185">Reference proteome</keyword>
<dbReference type="PANTHER" id="PTHR46957:SF1">
    <property type="entry name" value="PHOSPHATIDYLINOSITOL PHOSPHATASE PTPRQ"/>
    <property type="match status" value="1"/>
</dbReference>
<dbReference type="InterPro" id="IPR000242">
    <property type="entry name" value="PTP_cat"/>
</dbReference>
<dbReference type="Pfam" id="PF00102">
    <property type="entry name" value="Y_phosphatase"/>
    <property type="match status" value="1"/>
</dbReference>
<feature type="region of interest" description="Disordered" evidence="16">
    <location>
        <begin position="4215"/>
        <end position="4253"/>
    </location>
</feature>
<keyword evidence="9" id="KW-0904">Protein phosphatase</keyword>
<dbReference type="Gene3D" id="2.60.40.10">
    <property type="entry name" value="Immunoglobulins"/>
    <property type="match status" value="24"/>
</dbReference>
<dbReference type="FunFam" id="2.60.40.10:FF:001431">
    <property type="entry name" value="phosphatidylinositol phosphatase PTPRQ isoform X1"/>
    <property type="match status" value="1"/>
</dbReference>
<dbReference type="InterPro" id="IPR003595">
    <property type="entry name" value="Tyr_Pase_cat"/>
</dbReference>
<dbReference type="PANTHER" id="PTHR46957">
    <property type="entry name" value="CYTOKINE RECEPTOR"/>
    <property type="match status" value="1"/>
</dbReference>
<evidence type="ECO:0000256" key="9">
    <source>
        <dbReference type="ARBA" id="ARBA00022912"/>
    </source>
</evidence>
<dbReference type="InterPro" id="IPR036116">
    <property type="entry name" value="FN3_sf"/>
</dbReference>
<dbReference type="Gene3D" id="3.10.100.10">
    <property type="entry name" value="Mannose-Binding Protein A, subunit A"/>
    <property type="match status" value="2"/>
</dbReference>
<dbReference type="CDD" id="cd18934">
    <property type="entry name" value="bHLH_TS_MRF4_Myf6"/>
    <property type="match status" value="1"/>
</dbReference>
<comment type="subcellular location">
    <subcellularLocation>
        <location evidence="2">Membrane</location>
        <topology evidence="2">Single-pass membrane protein</topology>
    </subcellularLocation>
    <subcellularLocation>
        <location evidence="1">Nucleus</location>
    </subcellularLocation>
</comment>
<dbReference type="Pfam" id="PF00010">
    <property type="entry name" value="HLH"/>
    <property type="match status" value="2"/>
</dbReference>
<feature type="region of interest" description="Disordered" evidence="16">
    <location>
        <begin position="3785"/>
        <end position="3816"/>
    </location>
</feature>
<evidence type="ECO:0000259" key="21">
    <source>
        <dbReference type="PROSITE" id="PS50888"/>
    </source>
</evidence>
<sequence length="4253" mass="476742">MRAPGPAEQWEPGVAVCFGGVPGEVVQNLECDGNPPESTTVLIEWNEFPEGSNPDYYSVTLEFNDNLIKQNISSQSSVQQVYHSSLSLNNYEKDEVYKVSVESMKNGNILTAKPIQTNLIKLSDIKIIITSTYVSFNWSELSSGYFVSILLNNSTQAIPLNEKYYEWDHLKSGSIYNFVVVFKQDFGRINISQTINIPIETGICSHGWFAFKSSCYTIIQNNKDWDYAKSSCEKLLPRAHLVHVNSKEEHQFLSFYLHEINEIILLWTGLNDKKVVQNLECDGNPPESTTVLIEWNEFPEGSNPDYYSVTLEFNDNLIKQNISSQSSVQQVYHSSLSLNNYEKDEVYKVSVESMKNGNILTAKPIQTNLIKLSDIKIIITSTYVSFNWSELSSGYFVSILLNNSTQAIPLNEKYYEWDHLKSGSIYNFVVVFKQDFGRINISQTINIPIETGICSHGWFAFKNSCYTLIQNNKDWDYAKSSCEKLLPRAHLVHVNSKEEHQFLSFYLHEINEIILLWTGLNDKKIEGELVWTDGSSYNLEKAEVQLLSTLPKNETDCYALQQNATGPNYFYTAFFCLMTLPYICEYEYYQSVPIPHIQENVTFALEGTMDSKVTLGWSNIPNWSHLGFHPYIKYFSNFTYHHFETVSPNSTLQLIQELSPGHKYNFILCMRDKSGTQYNLSPILSTETRPSQPRNLQAMDIASTSLLLQWESPAGQYGNLFCGYLLTLRDVEDNTSLTLLEPKNKTTANITHVKSYHQYNVVLQTISASGKLSYTASRISLITGVSPPQSVMIDPEQVEEESLILVWKPSLQANQYYVNVKALSDSEETISYLANNTNQINISSLTPGMTYEVGLAAVQNGNMSQSVIIQQTLKPKPVLLVFPVDVTTHKVIVFVKMPDVGLFDAVLIQIKNEVDRSVSFSSKDDGIFTVDKLIPGTNYEFHVYTQSKNMLSIPYQIESVKTCLARPSFLREGKVTETSIQVLWDRAEGHFQQYEIICKNCSDMYVQVNTSHVQKVVQEEAEFLQLTPGTFYYFSVRTEKEQFKDSLPATLQIQTVPSPVEYVNYTKDSGSITLKWPVAFGHLDEYILFMASENLNRTEILPASKSLYILNGLSPGTDHLISIVTTRGFKKSSATIINVATDPDPPSDLQVLVQGEHSVYVSWRLPGGRYQHFQVTYQETNSNTPNKITTSTNAIIVKDLLPGVEYRFQVTTISGEDSSIPVEKIVTTRPLGICGLAIKFANTSSATLTWSPTVTSFTHHWIVLSNSTFVSKYNISKKLAEYTVSHLTPGGMYNFTVQRMKGNLEGAFASMLIVVARIYKESPRWNLPPPPNQFPDVKGFNISSQSFSLRWRKPYGLVERYRVDLFPPHGFVTVRDLGGGEYQADVSSSAPGTLYTVTISSMSSSALSSPVSKSLVTNETIPGPPLYLAGERVGSAGILLSWNIPKNPNGKILEYSVIYREVCPWVQSLYSLVTIAPDSLEVLLTSLTPGTTYEIKVAAKNSAGTGSYSESFLFQTAESAPGKVVNLTVEALNSSAVNLTWFLPKQPHGKITSFKISVKHARTGIIVKDTTVKVEDILNGALPECNDKSNNFLWSTTSPPSTLGQPTTTVTSISRTATSSTFNSIWNEPITFIVGQLRPYTTYLFEVSAVTNEPGYIDSTIVRTPESVPEDPPQNLAKGNITARSFSVTWDAPTIVTGKFSYKVELYGPNGHIFDNSTKDLRFTFSNLTPFTTYDAYISGETSAGVGPRANISVYTPAEVPSAVFDLYAKEVESNFMTVEWRRPPQPNGIIIQYRVKALVNATGVVIENTVLTGNAKDSNKLDYVSSTPMNENIKTPYFGREGVTGVYEGSADLYSTFQTMSYVTLHTGMNGKTVTENILYGINIEAQQLSYTVGKLTPYTEYTISVSAFTIIGEGPPTDILVRTSEQVPSSVQNIRYQNISSTSIMVFWDPPSEPNGMITHYTVYAMEYSLTEFEPLSKATTHWTLLHYDVLNGLKKYTDYKMRIAASTGAGESDLSKENDIYVRTLEDEPESPPQNLSVIDVNATSIALEWMPPLQPNGIITHYEILYTNSTSRFALNTTSTMFTLRDLNPYTLYSISVQSYTRFGHGNKTTAAMSVRTSQTAPSSPPYNVLYRNISSTKVLLTWEPPIHANGIILFYKINYWNSSHYLTSTSNVSSVKLSDLRKYSQYQVVVSSHTIHGDGNQTSSVIYVNTLEDVPDDAPHNLSYRNLNSTSIQLFYSPPSSPNGIIILYLITCVGTDGSSKHFSSSSGSVILSDLRKYTDYQVTVKARTSAGTGMESSSPLFVRTDEDVPDSAPESISYRNLSSTEILVSFLPPSTPNGIIIYYTIYIKWLNGTTEREVNTTQLFQNITGLKKYTSYILIVSASTIKGEGVSSAPHIIITDEDTPSSPPLSLYVTQSSSMIVKLSWKQPLEPNGNILFYTVYMWNEDSNKTIQVTDTSIELMDLENNKEYYTYVTTSTRFGDGNVKSLTHKFRTAEGAPSDPPKNVSYRNITSSSIMVFWIPPTKPNGVIQFYSIYYNNITGTYIKAVTDDDISSFVYNTALSAIVDGLAKYSQYDLWITASTIHGDGNQSSEVIAIKTEQDVPESNPMISECTNLTSTSVLLSWDPPVQPNGIITGYYLQIYGPQGNDSLNTSQVSIILKDLLPFTQYIINIAARTVKGTGPYSKIVFLTDEAEPSSPPQNLTFINASDIAAWFQWRPSPNPNGLVRVYSFKIMENSSQSVFFKNISGEKTEAKLTELEPFKMYFASISAFTKVGNGNHYSNIVTFRTKESAPGSVQHMQCTTTSWQSVLVQWEPPLRPNGIITHYILTFQSITTQVPVSDTVYTFRDLLPNATYYFTIKAANSAGEGTEQVCNSTTKPEEVPNAPKDVIFFNVQSTSVTVRWNRPDNTNGYLRNYKITIQLLRTECNDWDINECVEVDQDFYSFDDGYTNEKTLYGLKKFRRYKFKIRASTSAGYGAPSQWIHVHTLSGPVDGPPENVTVTAISHESINISWRAPSIITGPTSFIINVTSVGEDYNHLFIKWSNESQNLLVSDLKPFTKYSVIITAFTGDVQSAFTEGQSSNAVTVTTLEAVPNESPKNITFQKIPDEVTKVQMTFIPPEEANGKIQVFQAMVYKEDDPTVSHIYNLSIIRRSNNSITALIEGLKGGYTYNISVYAVNGAGAGPKIQMKITTDIKEPPKPIKKPVPMYDSTGSVIATSTTVTIKMPICYFSENNGPIKNIQILVSEVGAQHDGNITKWHEAYFKKPKPYFTNEGFLNPPCLEGREKFYSKEEMYVIGADNTCILQDNEDKFCNGPLKPRKQYLFKFRATNIKGQFTDSDYSDVVKTTAEGLSERAVEIILSVTLCVLSVILLVAAIYAFARIRQKQKEGGTYSPRDAEIVDTKFKLDQLITVADLELKDERLTRPVSKKGFLQYVEELCANNNLKFQEEFSDLPKFLEDLAVSDADLPWNRPKNRFTNIKPYNNNRVKLIVDAGVPGSDYINASYVSGYICPNEFIATQGPVAGTVGDFWRMVWETRAKSIVMLTQCFEKGRIRCHQYWPEDNKPVTVFGDIVITKVVEDVQIDWTTRDLKVERHGDFMMVRQYNFSSWPEHGVPENATPLIHFVKMVRAGRPHENTPTIVHCSAGVGRTGVFVALDHLVQHINHHDFVDIYGLVAELRSERMCMVQNLAQYIFLHQCAVDLLASKGSNQAAICFVNYPALQKMDSLDAMEGDPREERYNSPAIHTSSVRVIALLEGPDEDLICVLMWKHGLRAPTGRREDEELRPALEKDLSDESSSAPLVRHHQHPNNTPPVTRVRYCLVVRCLIWACKTCKRKSAPTDRRKAATLRERRRLKKINEAFEALKRRTVANPNQRLPKVEILRSAINYIERLQDLLHSLDHMLEITYNLSSQMCTYATGNRKGLPNNQAAVEKFQHLKQVSGPPVTPSTPCVKLHNKAQATQQICHHVQKMNVALQVTTQPSLSDQLVSAHLMQGCRALNLFKYDLLTSCIPSPEEEFTDEFEHGMSVYDAHKNDLQESDEEEHVRAPTGHHQAGHCLMWACKACKRKSSTMDRRKAATMRERRRLKKVNHAFETLKRCTSANPNQRLPKVEILRNAIKYIESLQDLLREQVENYYSLPGQSCSEPGSPESSCSDGMTECSSPQWSRKNSNFNNVYCSDLQTSFSTNKLATLSSLDCLSSIVDRISSSGQCSSNIHESNSLSPTTSMDSPPTTPEISDSRPIYHVL</sequence>
<dbReference type="InterPro" id="IPR016187">
    <property type="entry name" value="CTDL_fold"/>
</dbReference>
<dbReference type="InterPro" id="IPR050713">
    <property type="entry name" value="RTP_Phos/Ushers"/>
</dbReference>
<keyword evidence="3" id="KW-0217">Developmental protein</keyword>
<dbReference type="SMART" id="SM00060">
    <property type="entry name" value="FN3"/>
    <property type="match status" value="27"/>
</dbReference>
<dbReference type="Pfam" id="PF01586">
    <property type="entry name" value="Basic"/>
    <property type="match status" value="2"/>
</dbReference>
<dbReference type="FunFam" id="2.60.40.10:FF:000478">
    <property type="entry name" value="Protein tyrosine phosphatase, receptor type Q"/>
    <property type="match status" value="4"/>
</dbReference>
<dbReference type="InterPro" id="IPR001304">
    <property type="entry name" value="C-type_lectin-like"/>
</dbReference>
<dbReference type="CDD" id="cd00063">
    <property type="entry name" value="FN3"/>
    <property type="match status" value="20"/>
</dbReference>
<dbReference type="CDD" id="cd14616">
    <property type="entry name" value="R-PTPc-Q"/>
    <property type="match status" value="1"/>
</dbReference>
<keyword evidence="12" id="KW-0472">Membrane</keyword>